<dbReference type="PANTHER" id="PTHR35803">
    <property type="entry name" value="GLUCAN 1,4-ALPHA-GLUCOSIDASE SUSB-RELATED"/>
    <property type="match status" value="1"/>
</dbReference>
<evidence type="ECO:0000313" key="6">
    <source>
        <dbReference type="Proteomes" id="UP001596036"/>
    </source>
</evidence>
<evidence type="ECO:0000259" key="3">
    <source>
        <dbReference type="Pfam" id="PF14508"/>
    </source>
</evidence>
<dbReference type="RefSeq" id="WP_386754691.1">
    <property type="nucleotide sequence ID" value="NZ_JBHSNM010000002.1"/>
</dbReference>
<gene>
    <name evidence="5" type="ORF">ACFPN1_09705</name>
</gene>
<dbReference type="Gene3D" id="3.20.20.70">
    <property type="entry name" value="Aldolase class I"/>
    <property type="match status" value="1"/>
</dbReference>
<keyword evidence="1" id="KW-0732">Signal</keyword>
<dbReference type="Pfam" id="PF14509">
    <property type="entry name" value="GH97_C"/>
    <property type="match status" value="1"/>
</dbReference>
<keyword evidence="5" id="KW-0326">Glycosidase</keyword>
<evidence type="ECO:0000256" key="1">
    <source>
        <dbReference type="SAM" id="SignalP"/>
    </source>
</evidence>
<dbReference type="InterPro" id="IPR017853">
    <property type="entry name" value="GH"/>
</dbReference>
<proteinExistence type="predicted"/>
<dbReference type="InterPro" id="IPR029483">
    <property type="entry name" value="GH97_C"/>
</dbReference>
<feature type="domain" description="Glycosyl-hydrolase 97 C-terminal oligomerisation" evidence="4">
    <location>
        <begin position="577"/>
        <end position="677"/>
    </location>
</feature>
<protein>
    <submittedName>
        <fullName evidence="5">Glycoside hydrolase family 97 protein</fullName>
        <ecNumber evidence="5">3.2.1.-</ecNumber>
    </submittedName>
</protein>
<dbReference type="InterPro" id="IPR014718">
    <property type="entry name" value="GH-type_carb-bd"/>
</dbReference>
<dbReference type="GO" id="GO:0016798">
    <property type="term" value="F:hydrolase activity, acting on glycosyl bonds"/>
    <property type="evidence" value="ECO:0007669"/>
    <property type="project" value="UniProtKB-KW"/>
</dbReference>
<dbReference type="EMBL" id="JBHSNM010000002">
    <property type="protein sequence ID" value="MFC5570331.1"/>
    <property type="molecule type" value="Genomic_DNA"/>
</dbReference>
<dbReference type="SUPFAM" id="SSF51445">
    <property type="entry name" value="(Trans)glycosidases"/>
    <property type="match status" value="1"/>
</dbReference>
<name>A0ABW0SN67_9GAMM</name>
<keyword evidence="6" id="KW-1185">Reference proteome</keyword>
<evidence type="ECO:0000259" key="4">
    <source>
        <dbReference type="Pfam" id="PF14509"/>
    </source>
</evidence>
<dbReference type="InterPro" id="IPR019563">
    <property type="entry name" value="GH97_catalytic"/>
</dbReference>
<comment type="caution">
    <text evidence="5">The sequence shown here is derived from an EMBL/GenBank/DDBJ whole genome shotgun (WGS) entry which is preliminary data.</text>
</comment>
<dbReference type="InterPro" id="IPR052720">
    <property type="entry name" value="Glycosyl_hydrolase_97"/>
</dbReference>
<evidence type="ECO:0000259" key="2">
    <source>
        <dbReference type="Pfam" id="PF10566"/>
    </source>
</evidence>
<reference evidence="6" key="1">
    <citation type="journal article" date="2019" name="Int. J. Syst. Evol. Microbiol.">
        <title>The Global Catalogue of Microorganisms (GCM) 10K type strain sequencing project: providing services to taxonomists for standard genome sequencing and annotation.</title>
        <authorList>
            <consortium name="The Broad Institute Genomics Platform"/>
            <consortium name="The Broad Institute Genome Sequencing Center for Infectious Disease"/>
            <person name="Wu L."/>
            <person name="Ma J."/>
        </authorList>
    </citation>
    <scope>NUCLEOTIDE SEQUENCE [LARGE SCALE GENOMIC DNA]</scope>
    <source>
        <strain evidence="6">KACC 11407</strain>
    </source>
</reference>
<dbReference type="Pfam" id="PF10566">
    <property type="entry name" value="Glyco_hydro_97"/>
    <property type="match status" value="1"/>
</dbReference>
<dbReference type="EC" id="3.2.1.-" evidence="5"/>
<dbReference type="Pfam" id="PF14508">
    <property type="entry name" value="GH97_N"/>
    <property type="match status" value="1"/>
</dbReference>
<dbReference type="InterPro" id="IPR029486">
    <property type="entry name" value="GH97_N"/>
</dbReference>
<feature type="signal peptide" evidence="1">
    <location>
        <begin position="1"/>
        <end position="24"/>
    </location>
</feature>
<sequence>MPCPLKYSLALSFALSAAAFAAHADTVASVESPDHTLKVELDLNGEGRLAYRVLREGQPLIADSRLGFILRNDRQFLRGLKLDGQSSRSFDETWEQPWGERRYVRNHYNELHANFVEGDRDHRRIELVFRVFDDGVGFRYEFPKQPKLDEVQIQEELTEFALARPATAWWIPAFEWNREEYLYQRTPLAEVGIAQTPITLRTDDGTHLAIHEAALVDYAGMNLARGGDGRLRAMLTPGGEAPAKVVRRTPFATPWRTIQIADRAGGLVESNLILNLNEPNQLGDVSWFKPSKYVGVWWSLHLDQQTWGTGPKHGATTENTKRYIDFAAKYGFRGVLVEGWNLGWDGDWFANGWNFDFRQATPDYDLAALAAYAQSKGVHLIGHHETACAVSHYERQMDEAFTLFQRLGIDAVKTGYVCDAGQIERQDVANGPVVREWHEGQFMSNHHLRVLEAAAKHHIAIDAHEPIKDTGLRRTYPNWVSREGARGQEFNAWGDPPNPPEHEPNLIFTRMLAGPMDFTPGVVSLKGRGGQPIQNTLARQLADYVVLYSPIHMAADLPEHYEQHMDAFAFIRDVPTDWSESHVVNGEVGDYATIVRKDRHSEDWYLGSVTDENARTLQVPLSFLEAGRSYTAQIYRDGEGADWKTHPFAFVVEERTVRRGDTLTLRLGAGGGAAIRFVPKR</sequence>
<dbReference type="Proteomes" id="UP001596036">
    <property type="component" value="Unassembled WGS sequence"/>
</dbReference>
<dbReference type="PANTHER" id="PTHR35803:SF1">
    <property type="entry name" value="GLUCAN 1,4-ALPHA-GLUCOSIDASE SUSB"/>
    <property type="match status" value="1"/>
</dbReference>
<feature type="domain" description="Glycosyl-hydrolase 97 N-terminal" evidence="3">
    <location>
        <begin position="30"/>
        <end position="279"/>
    </location>
</feature>
<accession>A0ABW0SN67</accession>
<feature type="domain" description="Glycosyl-hydrolase 97 catalytic" evidence="2">
    <location>
        <begin position="297"/>
        <end position="485"/>
    </location>
</feature>
<dbReference type="InterPro" id="IPR013785">
    <property type="entry name" value="Aldolase_TIM"/>
</dbReference>
<organism evidence="5 6">
    <name type="scientific">Lysobacter yangpyeongensis</name>
    <dbReference type="NCBI Taxonomy" id="346182"/>
    <lineage>
        <taxon>Bacteria</taxon>
        <taxon>Pseudomonadati</taxon>
        <taxon>Pseudomonadota</taxon>
        <taxon>Gammaproteobacteria</taxon>
        <taxon>Lysobacterales</taxon>
        <taxon>Lysobacteraceae</taxon>
        <taxon>Lysobacter</taxon>
    </lineage>
</organism>
<keyword evidence="5" id="KW-0378">Hydrolase</keyword>
<evidence type="ECO:0000313" key="5">
    <source>
        <dbReference type="EMBL" id="MFC5570331.1"/>
    </source>
</evidence>
<feature type="chain" id="PRO_5047107549" evidence="1">
    <location>
        <begin position="25"/>
        <end position="681"/>
    </location>
</feature>
<dbReference type="Gene3D" id="2.70.98.10">
    <property type="match status" value="1"/>
</dbReference>